<reference evidence="1 2" key="1">
    <citation type="journal article" date="2009" name="Nat. Genet.">
        <title>The genome of the cucumber, Cucumis sativus L.</title>
        <authorList>
            <person name="Huang S."/>
            <person name="Li R."/>
            <person name="Zhang Z."/>
            <person name="Li L."/>
            <person name="Gu X."/>
            <person name="Fan W."/>
            <person name="Lucas W.J."/>
            <person name="Wang X."/>
            <person name="Xie B."/>
            <person name="Ni P."/>
            <person name="Ren Y."/>
            <person name="Zhu H."/>
            <person name="Li J."/>
            <person name="Lin K."/>
            <person name="Jin W."/>
            <person name="Fei Z."/>
            <person name="Li G."/>
            <person name="Staub J."/>
            <person name="Kilian A."/>
            <person name="van der Vossen E.A."/>
            <person name="Wu Y."/>
            <person name="Guo J."/>
            <person name="He J."/>
            <person name="Jia Z."/>
            <person name="Ren Y."/>
            <person name="Tian G."/>
            <person name="Lu Y."/>
            <person name="Ruan J."/>
            <person name="Qian W."/>
            <person name="Wang M."/>
            <person name="Huang Q."/>
            <person name="Li B."/>
            <person name="Xuan Z."/>
            <person name="Cao J."/>
            <person name="Asan"/>
            <person name="Wu Z."/>
            <person name="Zhang J."/>
            <person name="Cai Q."/>
            <person name="Bai Y."/>
            <person name="Zhao B."/>
            <person name="Han Y."/>
            <person name="Li Y."/>
            <person name="Li X."/>
            <person name="Wang S."/>
            <person name="Shi Q."/>
            <person name="Liu S."/>
            <person name="Cho W.K."/>
            <person name="Kim J.Y."/>
            <person name="Xu Y."/>
            <person name="Heller-Uszynska K."/>
            <person name="Miao H."/>
            <person name="Cheng Z."/>
            <person name="Zhang S."/>
            <person name="Wu J."/>
            <person name="Yang Y."/>
            <person name="Kang H."/>
            <person name="Li M."/>
            <person name="Liang H."/>
            <person name="Ren X."/>
            <person name="Shi Z."/>
            <person name="Wen M."/>
            <person name="Jian M."/>
            <person name="Yang H."/>
            <person name="Zhang G."/>
            <person name="Yang Z."/>
            <person name="Chen R."/>
            <person name="Liu S."/>
            <person name="Li J."/>
            <person name="Ma L."/>
            <person name="Liu H."/>
            <person name="Zhou Y."/>
            <person name="Zhao J."/>
            <person name="Fang X."/>
            <person name="Li G."/>
            <person name="Fang L."/>
            <person name="Li Y."/>
            <person name="Liu D."/>
            <person name="Zheng H."/>
            <person name="Zhang Y."/>
            <person name="Qin N."/>
            <person name="Li Z."/>
            <person name="Yang G."/>
            <person name="Yang S."/>
            <person name="Bolund L."/>
            <person name="Kristiansen K."/>
            <person name="Zheng H."/>
            <person name="Li S."/>
            <person name="Zhang X."/>
            <person name="Yang H."/>
            <person name="Wang J."/>
            <person name="Sun R."/>
            <person name="Zhang B."/>
            <person name="Jiang S."/>
            <person name="Wang J."/>
            <person name="Du Y."/>
            <person name="Li S."/>
        </authorList>
    </citation>
    <scope>NUCLEOTIDE SEQUENCE [LARGE SCALE GENOMIC DNA]</scope>
    <source>
        <strain evidence="2">cv. 9930</strain>
    </source>
</reference>
<dbReference type="EMBL" id="CM002925">
    <property type="protein sequence ID" value="KGN54837.1"/>
    <property type="molecule type" value="Genomic_DNA"/>
</dbReference>
<sequence>MKLLKPLRSVLRTRCHKTGILLGAKNIATLNTSLFPAINLAIRASCFKGLRREYQVDRQGFARPVREEGWRDTSRPFFHIPLLTPQLLPQCTAMQSGGSKKISA</sequence>
<dbReference type="Gramene" id="KGN54837">
    <property type="protein sequence ID" value="KGN54837"/>
    <property type="gene ID" value="Csa_4G526570"/>
</dbReference>
<reference evidence="1 2" key="4">
    <citation type="journal article" date="2011" name="BMC Genomics">
        <title>RNA-Seq improves annotation of protein-coding genes in the cucumber genome.</title>
        <authorList>
            <person name="Li Z."/>
            <person name="Zhang Z."/>
            <person name="Yan P."/>
            <person name="Huang S."/>
            <person name="Fei Z."/>
            <person name="Lin K."/>
        </authorList>
    </citation>
    <scope>NUCLEOTIDE SEQUENCE [LARGE SCALE GENOMIC DNA]</scope>
    <source>
        <strain evidence="2">cv. 9930</strain>
    </source>
</reference>
<accession>A0A0A0L2K1</accession>
<name>A0A0A0L2K1_CUCSA</name>
<evidence type="ECO:0000313" key="1">
    <source>
        <dbReference type="EMBL" id="KGN54837.1"/>
    </source>
</evidence>
<gene>
    <name evidence="1" type="ORF">Csa_4G526570</name>
</gene>
<organism evidence="1 2">
    <name type="scientific">Cucumis sativus</name>
    <name type="common">Cucumber</name>
    <dbReference type="NCBI Taxonomy" id="3659"/>
    <lineage>
        <taxon>Eukaryota</taxon>
        <taxon>Viridiplantae</taxon>
        <taxon>Streptophyta</taxon>
        <taxon>Embryophyta</taxon>
        <taxon>Tracheophyta</taxon>
        <taxon>Spermatophyta</taxon>
        <taxon>Magnoliopsida</taxon>
        <taxon>eudicotyledons</taxon>
        <taxon>Gunneridae</taxon>
        <taxon>Pentapetalae</taxon>
        <taxon>rosids</taxon>
        <taxon>fabids</taxon>
        <taxon>Cucurbitales</taxon>
        <taxon>Cucurbitaceae</taxon>
        <taxon>Benincaseae</taxon>
        <taxon>Cucumis</taxon>
    </lineage>
</organism>
<evidence type="ECO:0000313" key="2">
    <source>
        <dbReference type="Proteomes" id="UP000029981"/>
    </source>
</evidence>
<dbReference type="Proteomes" id="UP000029981">
    <property type="component" value="Chromosome 4"/>
</dbReference>
<reference evidence="1 2" key="3">
    <citation type="journal article" date="2010" name="BMC Genomics">
        <title>Transcriptome sequencing and comparative analysis of cucumber flowers with different sex types.</title>
        <authorList>
            <person name="Guo S."/>
            <person name="Zheng Y."/>
            <person name="Joung J.G."/>
            <person name="Liu S."/>
            <person name="Zhang Z."/>
            <person name="Crasta O.R."/>
            <person name="Sobral B.W."/>
            <person name="Xu Y."/>
            <person name="Huang S."/>
            <person name="Fei Z."/>
        </authorList>
    </citation>
    <scope>NUCLEOTIDE SEQUENCE [LARGE SCALE GENOMIC DNA]</scope>
    <source>
        <strain evidence="2">cv. 9930</strain>
    </source>
</reference>
<keyword evidence="2" id="KW-1185">Reference proteome</keyword>
<proteinExistence type="predicted"/>
<reference evidence="1 2" key="2">
    <citation type="journal article" date="2009" name="PLoS ONE">
        <title>An integrated genetic and cytogenetic map of the cucumber genome.</title>
        <authorList>
            <person name="Ren Y."/>
            <person name="Zhang Z."/>
            <person name="Liu J."/>
            <person name="Staub J.E."/>
            <person name="Han Y."/>
            <person name="Cheng Z."/>
            <person name="Li X."/>
            <person name="Lu J."/>
            <person name="Miao H."/>
            <person name="Kang H."/>
            <person name="Xie B."/>
            <person name="Gu X."/>
            <person name="Wang X."/>
            <person name="Du Y."/>
            <person name="Jin W."/>
            <person name="Huang S."/>
        </authorList>
    </citation>
    <scope>NUCLEOTIDE SEQUENCE [LARGE SCALE GENOMIC DNA]</scope>
    <source>
        <strain evidence="2">cv. 9930</strain>
    </source>
</reference>
<protein>
    <submittedName>
        <fullName evidence="1">Uncharacterized protein</fullName>
    </submittedName>
</protein>
<dbReference type="AlphaFoldDB" id="A0A0A0L2K1"/>